<dbReference type="Gene3D" id="2.130.10.10">
    <property type="entry name" value="YVTN repeat-like/Quinoprotein amine dehydrogenase"/>
    <property type="match status" value="1"/>
</dbReference>
<evidence type="ECO:0000313" key="3">
    <source>
        <dbReference type="Proteomes" id="UP000611723"/>
    </source>
</evidence>
<accession>A0A934WX74</accession>
<dbReference type="Proteomes" id="UP000611723">
    <property type="component" value="Unassembled WGS sequence"/>
</dbReference>
<reference evidence="2" key="1">
    <citation type="submission" date="2021-01" db="EMBL/GenBank/DDBJ databases">
        <title>Marivirga aurantiaca sp. nov., isolated from intertidal surface sediments.</title>
        <authorList>
            <person name="Zhang M."/>
        </authorList>
    </citation>
    <scope>NUCLEOTIDE SEQUENCE</scope>
    <source>
        <strain evidence="2">S37H4</strain>
    </source>
</reference>
<dbReference type="InterPro" id="IPR002372">
    <property type="entry name" value="PQQ_rpt_dom"/>
</dbReference>
<dbReference type="RefSeq" id="WP_201430441.1">
    <property type="nucleotide sequence ID" value="NZ_JAEQBW010000002.1"/>
</dbReference>
<dbReference type="Pfam" id="PF13360">
    <property type="entry name" value="PQQ_2"/>
    <property type="match status" value="1"/>
</dbReference>
<dbReference type="AlphaFoldDB" id="A0A934WX74"/>
<gene>
    <name evidence="2" type="ORF">JKA74_06975</name>
</gene>
<dbReference type="SUPFAM" id="SSF50998">
    <property type="entry name" value="Quinoprotein alcohol dehydrogenase-like"/>
    <property type="match status" value="1"/>
</dbReference>
<name>A0A934WX74_9BACT</name>
<keyword evidence="3" id="KW-1185">Reference proteome</keyword>
<comment type="caution">
    <text evidence="2">The sequence shown here is derived from an EMBL/GenBank/DDBJ whole genome shotgun (WGS) entry which is preliminary data.</text>
</comment>
<dbReference type="EMBL" id="JAEQBW010000002">
    <property type="protein sequence ID" value="MBK6264773.1"/>
    <property type="molecule type" value="Genomic_DNA"/>
</dbReference>
<sequence>MFKKKYVIEDKVNKGFLVEAGEILLQATSYLKKIDICTGDTIVESKLNSGLNIQKIEKSNDYYIGLASGKIVFFDCHLKLKEEKTIRYVGYHLYDQKYLVKILDYDYTTFKGKYSVFDLLSGNDLWEIDTGEMIKVDSNIAFTASSKEVGKRDFATGESEWTYEIDNENFVPELIGVFKDLVFFGLQKKDKLIALDLATGALKWERKSFPSLNRLDQEKGVIHSISNGYCKLNASTGEEVDTFIDQEYFKGEGVFSQRNNYAIDGDHLITTDYKKGVIGSFNTVTHKFDWLHEEKGVSFPAPSPIIYQAPYLLVHDNKGTLHIFEKE</sequence>
<protein>
    <submittedName>
        <fullName evidence="2">PQQ-binding-like beta-propeller repeat protein</fullName>
    </submittedName>
</protein>
<dbReference type="InterPro" id="IPR011047">
    <property type="entry name" value="Quinoprotein_ADH-like_sf"/>
</dbReference>
<evidence type="ECO:0000259" key="1">
    <source>
        <dbReference type="Pfam" id="PF13360"/>
    </source>
</evidence>
<feature type="domain" description="Pyrrolo-quinoline quinone repeat" evidence="1">
    <location>
        <begin position="148"/>
        <end position="240"/>
    </location>
</feature>
<organism evidence="2 3">
    <name type="scientific">Marivirga aurantiaca</name>
    <dbReference type="NCBI Taxonomy" id="2802615"/>
    <lineage>
        <taxon>Bacteria</taxon>
        <taxon>Pseudomonadati</taxon>
        <taxon>Bacteroidota</taxon>
        <taxon>Cytophagia</taxon>
        <taxon>Cytophagales</taxon>
        <taxon>Marivirgaceae</taxon>
        <taxon>Marivirga</taxon>
    </lineage>
</organism>
<proteinExistence type="predicted"/>
<evidence type="ECO:0000313" key="2">
    <source>
        <dbReference type="EMBL" id="MBK6264773.1"/>
    </source>
</evidence>
<dbReference type="InterPro" id="IPR015943">
    <property type="entry name" value="WD40/YVTN_repeat-like_dom_sf"/>
</dbReference>